<evidence type="ECO:0000256" key="1">
    <source>
        <dbReference type="ARBA" id="ARBA00022741"/>
    </source>
</evidence>
<keyword evidence="1" id="KW-0547">Nucleotide-binding</keyword>
<feature type="domain" description="ABC transporter" evidence="5">
    <location>
        <begin position="328"/>
        <end position="545"/>
    </location>
</feature>
<dbReference type="InterPro" id="IPR051309">
    <property type="entry name" value="ABCF_ATPase"/>
</dbReference>
<dbReference type="Pfam" id="PF00005">
    <property type="entry name" value="ABC_tran"/>
    <property type="match status" value="2"/>
</dbReference>
<dbReference type="eggNOG" id="COG0488">
    <property type="taxonomic scope" value="Bacteria"/>
</dbReference>
<feature type="coiled-coil region" evidence="3">
    <location>
        <begin position="276"/>
        <end position="303"/>
    </location>
</feature>
<dbReference type="Proteomes" id="UP000010808">
    <property type="component" value="Chromosome"/>
</dbReference>
<dbReference type="HOGENOM" id="CLU_000604_36_0_7"/>
<evidence type="ECO:0000259" key="5">
    <source>
        <dbReference type="PROSITE" id="PS50893"/>
    </source>
</evidence>
<dbReference type="EMBL" id="FO203522">
    <property type="protein sequence ID" value="CCO24212.1"/>
    <property type="molecule type" value="Genomic_DNA"/>
</dbReference>
<feature type="coiled-coil region" evidence="3">
    <location>
        <begin position="636"/>
        <end position="663"/>
    </location>
</feature>
<dbReference type="RefSeq" id="WP_015336813.1">
    <property type="nucleotide sequence ID" value="NC_020055.1"/>
</dbReference>
<dbReference type="Gene3D" id="3.40.50.300">
    <property type="entry name" value="P-loop containing nucleotide triphosphate hydrolases"/>
    <property type="match status" value="2"/>
</dbReference>
<dbReference type="GO" id="GO:0005524">
    <property type="term" value="F:ATP binding"/>
    <property type="evidence" value="ECO:0007669"/>
    <property type="project" value="UniProtKB-KW"/>
</dbReference>
<dbReference type="STRING" id="1121451.DESAM_21939"/>
<keyword evidence="3" id="KW-0175">Coiled coil</keyword>
<accession>L0RDB4</accession>
<evidence type="ECO:0000313" key="7">
    <source>
        <dbReference type="Proteomes" id="UP000010808"/>
    </source>
</evidence>
<dbReference type="Pfam" id="PF12848">
    <property type="entry name" value="ABC_tran_Xtn"/>
    <property type="match status" value="1"/>
</dbReference>
<dbReference type="SMART" id="SM00382">
    <property type="entry name" value="AAA"/>
    <property type="match status" value="2"/>
</dbReference>
<dbReference type="InterPro" id="IPR017871">
    <property type="entry name" value="ABC_transporter-like_CS"/>
</dbReference>
<evidence type="ECO:0000256" key="3">
    <source>
        <dbReference type="SAM" id="Coils"/>
    </source>
</evidence>
<protein>
    <submittedName>
        <fullName evidence="6">ABC transporter related</fullName>
    </submittedName>
</protein>
<dbReference type="PROSITE" id="PS00211">
    <property type="entry name" value="ABC_TRANSPORTER_1"/>
    <property type="match status" value="1"/>
</dbReference>
<feature type="compositionally biased region" description="Polar residues" evidence="4">
    <location>
        <begin position="542"/>
        <end position="553"/>
    </location>
</feature>
<gene>
    <name evidence="6" type="ORF">DESAM_21939</name>
</gene>
<keyword evidence="7" id="KW-1185">Reference proteome</keyword>
<proteinExistence type="predicted"/>
<feature type="domain" description="ABC transporter" evidence="5">
    <location>
        <begin position="4"/>
        <end position="254"/>
    </location>
</feature>
<dbReference type="GO" id="GO:0016887">
    <property type="term" value="F:ATP hydrolysis activity"/>
    <property type="evidence" value="ECO:0007669"/>
    <property type="project" value="InterPro"/>
</dbReference>
<dbReference type="PANTHER" id="PTHR42855:SF2">
    <property type="entry name" value="DRUG RESISTANCE ABC TRANSPORTER,ATP-BINDING PROTEIN"/>
    <property type="match status" value="1"/>
</dbReference>
<keyword evidence="2" id="KW-0067">ATP-binding</keyword>
<dbReference type="KEGG" id="dhy:DESAM_21939"/>
<dbReference type="AlphaFoldDB" id="L0RDB4"/>
<dbReference type="PANTHER" id="PTHR42855">
    <property type="entry name" value="ABC TRANSPORTER ATP-BINDING SUBUNIT"/>
    <property type="match status" value="1"/>
</dbReference>
<dbReference type="CDD" id="cd03221">
    <property type="entry name" value="ABCF_EF-3"/>
    <property type="match status" value="2"/>
</dbReference>
<evidence type="ECO:0000256" key="2">
    <source>
        <dbReference type="ARBA" id="ARBA00022840"/>
    </source>
</evidence>
<dbReference type="InterPro" id="IPR027417">
    <property type="entry name" value="P-loop_NTPase"/>
</dbReference>
<reference evidence="6 7" key="1">
    <citation type="submission" date="2012-10" db="EMBL/GenBank/DDBJ databases">
        <authorList>
            <person name="Genoscope - CEA"/>
        </authorList>
    </citation>
    <scope>NUCLEOTIDE SEQUENCE [LARGE SCALE GENOMIC DNA]</scope>
    <source>
        <strain evidence="7">AM13 / DSM 14728</strain>
    </source>
</reference>
<dbReference type="FunFam" id="3.40.50.300:FF:000011">
    <property type="entry name" value="Putative ABC transporter ATP-binding component"/>
    <property type="match status" value="1"/>
</dbReference>
<dbReference type="InterPro" id="IPR003439">
    <property type="entry name" value="ABC_transporter-like_ATP-bd"/>
</dbReference>
<evidence type="ECO:0000313" key="6">
    <source>
        <dbReference type="EMBL" id="CCO24212.1"/>
    </source>
</evidence>
<dbReference type="PATRIC" id="fig|1121451.3.peg.2171"/>
<feature type="region of interest" description="Disordered" evidence="4">
    <location>
        <begin position="541"/>
        <end position="567"/>
    </location>
</feature>
<dbReference type="InterPro" id="IPR032781">
    <property type="entry name" value="ABC_tran_Xtn"/>
</dbReference>
<organism evidence="6 7">
    <name type="scientific">Maridesulfovibrio hydrothermalis AM13 = DSM 14728</name>
    <dbReference type="NCBI Taxonomy" id="1121451"/>
    <lineage>
        <taxon>Bacteria</taxon>
        <taxon>Pseudomonadati</taxon>
        <taxon>Thermodesulfobacteriota</taxon>
        <taxon>Desulfovibrionia</taxon>
        <taxon>Desulfovibrionales</taxon>
        <taxon>Desulfovibrionaceae</taxon>
        <taxon>Maridesulfovibrio</taxon>
    </lineage>
</organism>
<dbReference type="OrthoDB" id="9808609at2"/>
<sequence>MPRVTISSLEKSYNGEDLFSDLSFEATAGMRLAVTGPNGCGKSTLLKLIAGKIEPDGGVLSISKGARIGYVAQELSDEDLQNSLLSWVLSALPSWNNLWKQWEEAAHKKDQGLIERLSEKQAELEHQFGYNPEHKARTILTGLGFSEHSMLSKIKELSGGWRERAKLGRVLLQGADLLLLDEPTNHLDLEAVEWLENYLLSFRGAVVYVAHDRIFLDRVGTHVLFLGAGRPVVRRGSFTQFLEWQAENGLQRSREAAKLSALIESENSYIRRFRVKANKAAQAQSKIKKVNKLEKELSKIKEETNINRSGKTLNFRLPPTKRGDKAPISVVDLEFSYDGKPPSIWPTLNFQLFRGKKVALAAPNGAGKSTLLKVIMGMLEPNSGYAKLGPNTSLAYFSQHQSEILHDDATALSEIRRLCDPDTTEEQLKSVLGLFLLGAAYFDRSVSALSGGEKNRLILASLFLSRANLLILDEPTNHLDLESREGLVKALRDYDGTLFFVAHDRYLLGEIAQEIWAITDSGIETFFSFEEYDNYRKENLAATGSNSSASETGDSYKPAKRKLSKEDKRRQAEIRNSLYKDLKPRLAEYAKLEKELEAILEEQSTMEEKLNDPALYNDSGAAVELNSKYTETCNWADELMEKMAVLEEEIAELDERKKQLLEEA</sequence>
<name>L0RDB4_9BACT</name>
<evidence type="ECO:0000256" key="4">
    <source>
        <dbReference type="SAM" id="MobiDB-lite"/>
    </source>
</evidence>
<dbReference type="InterPro" id="IPR003593">
    <property type="entry name" value="AAA+_ATPase"/>
</dbReference>
<dbReference type="SUPFAM" id="SSF52540">
    <property type="entry name" value="P-loop containing nucleoside triphosphate hydrolases"/>
    <property type="match status" value="2"/>
</dbReference>
<dbReference type="PROSITE" id="PS50893">
    <property type="entry name" value="ABC_TRANSPORTER_2"/>
    <property type="match status" value="2"/>
</dbReference>